<dbReference type="AlphaFoldDB" id="A0A1M5N1H4"/>
<sequence length="108" mass="12517">MTDKQVLYRIQFVSNGERYELYVRELSQGGLFGFVEIGDFVWDNHTHLVVDPTHEKLKDEFADVTRTYIPMHNVLRIDTVKKQGTAKITQLSDKVTAFPSPIYTPKKD</sequence>
<evidence type="ECO:0000313" key="2">
    <source>
        <dbReference type="Proteomes" id="UP000184520"/>
    </source>
</evidence>
<accession>A0A1M5N1H4</accession>
<evidence type="ECO:0000313" key="1">
    <source>
        <dbReference type="EMBL" id="SHG83391.1"/>
    </source>
</evidence>
<proteinExistence type="predicted"/>
<dbReference type="Pfam" id="PF08850">
    <property type="entry name" value="DUF1820"/>
    <property type="match status" value="1"/>
</dbReference>
<organism evidence="1 2">
    <name type="scientific">Marisediminitalea aggregata</name>
    <dbReference type="NCBI Taxonomy" id="634436"/>
    <lineage>
        <taxon>Bacteria</taxon>
        <taxon>Pseudomonadati</taxon>
        <taxon>Pseudomonadota</taxon>
        <taxon>Gammaproteobacteria</taxon>
        <taxon>Alteromonadales</taxon>
        <taxon>Alteromonadaceae</taxon>
        <taxon>Marisediminitalea</taxon>
    </lineage>
</organism>
<dbReference type="InterPro" id="IPR014949">
    <property type="entry name" value="DUF1820"/>
</dbReference>
<dbReference type="OrthoDB" id="5641137at2"/>
<gene>
    <name evidence="1" type="ORF">SAMN05216361_3042</name>
</gene>
<dbReference type="RefSeq" id="WP_073323967.1">
    <property type="nucleotide sequence ID" value="NZ_FQWD01000005.1"/>
</dbReference>
<dbReference type="EMBL" id="FQWD01000005">
    <property type="protein sequence ID" value="SHG83391.1"/>
    <property type="molecule type" value="Genomic_DNA"/>
</dbReference>
<keyword evidence="2" id="KW-1185">Reference proteome</keyword>
<evidence type="ECO:0008006" key="3">
    <source>
        <dbReference type="Google" id="ProtNLM"/>
    </source>
</evidence>
<dbReference type="Proteomes" id="UP000184520">
    <property type="component" value="Unassembled WGS sequence"/>
</dbReference>
<reference evidence="2" key="1">
    <citation type="submission" date="2016-11" db="EMBL/GenBank/DDBJ databases">
        <authorList>
            <person name="Varghese N."/>
            <person name="Submissions S."/>
        </authorList>
    </citation>
    <scope>NUCLEOTIDE SEQUENCE [LARGE SCALE GENOMIC DNA]</scope>
    <source>
        <strain evidence="2">CGMCC 1.8995</strain>
    </source>
</reference>
<name>A0A1M5N1H4_9ALTE</name>
<protein>
    <recommendedName>
        <fullName evidence="3">DUF1820 family protein</fullName>
    </recommendedName>
</protein>
<dbReference type="STRING" id="634436.SAMN05216361_3042"/>